<reference evidence="9 10" key="1">
    <citation type="submission" date="2019-11" db="EMBL/GenBank/DDBJ databases">
        <title>FDA dAtabase for Regulatory Grade micrObial Sequences (FDA-ARGOS): Supporting development and validation of Infectious Disease Dx tests.</title>
        <authorList>
            <person name="Kerrigan L."/>
            <person name="Long C."/>
            <person name="Tallon L."/>
            <person name="Sadzewicz L."/>
            <person name="Vavikolanu K."/>
            <person name="Mehta A."/>
            <person name="Aluvathingal J."/>
            <person name="Nadendla S."/>
            <person name="Yan Y."/>
            <person name="Sichtig H."/>
        </authorList>
    </citation>
    <scope>NUCLEOTIDE SEQUENCE [LARGE SCALE GENOMIC DNA]</scope>
    <source>
        <strain evidence="9 10">FDAARGOS_674</strain>
    </source>
</reference>
<evidence type="ECO:0000313" key="9">
    <source>
        <dbReference type="EMBL" id="QGS33918.1"/>
    </source>
</evidence>
<dbReference type="InterPro" id="IPR020930">
    <property type="entry name" value="Ribosomal_uL5_bac-type"/>
</dbReference>
<evidence type="ECO:0000256" key="2">
    <source>
        <dbReference type="ARBA" id="ARBA00022884"/>
    </source>
</evidence>
<comment type="function">
    <text evidence="5">This is one of the proteins that binds to the 5S RNA in the ribosome where it forms part of the central protuberance.</text>
</comment>
<dbReference type="GO" id="GO:0022625">
    <property type="term" value="C:cytosolic large ribosomal subunit"/>
    <property type="evidence" value="ECO:0007669"/>
    <property type="project" value="TreeGrafter"/>
</dbReference>
<dbReference type="KEGG" id="cxe:FOB82_02135"/>
<dbReference type="InterPro" id="IPR001021">
    <property type="entry name" value="Ribosomal_bL25_long"/>
</dbReference>
<dbReference type="InterPro" id="IPR029751">
    <property type="entry name" value="Ribosomal_L25_dom"/>
</dbReference>
<dbReference type="Pfam" id="PF01386">
    <property type="entry name" value="Ribosomal_L25p"/>
    <property type="match status" value="1"/>
</dbReference>
<dbReference type="AlphaFoldDB" id="A0A6B8TDD2"/>
<evidence type="ECO:0000256" key="5">
    <source>
        <dbReference type="HAMAP-Rule" id="MF_01334"/>
    </source>
</evidence>
<dbReference type="Gene3D" id="2.170.120.20">
    <property type="entry name" value="Ribosomal protein L25, beta domain"/>
    <property type="match status" value="1"/>
</dbReference>
<accession>A0A6B8TDD2</accession>
<name>A0A6B8TDD2_9CORY</name>
<dbReference type="PANTHER" id="PTHR33284">
    <property type="entry name" value="RIBOSOMAL PROTEIN L25/GLN-TRNA SYNTHETASE, ANTI-CODON-BINDING DOMAIN-CONTAINING PROTEIN"/>
    <property type="match status" value="1"/>
</dbReference>
<dbReference type="InterPro" id="IPR020056">
    <property type="entry name" value="Rbsml_bL25/Gln-tRNA_synth_N"/>
</dbReference>
<feature type="domain" description="Large ribosomal subunit protein bL25 L25" evidence="7">
    <location>
        <begin position="9"/>
        <end position="96"/>
    </location>
</feature>
<dbReference type="SUPFAM" id="SSF50715">
    <property type="entry name" value="Ribosomal protein L25-like"/>
    <property type="match status" value="1"/>
</dbReference>
<organism evidence="9 10">
    <name type="scientific">Corynebacterium xerosis</name>
    <dbReference type="NCBI Taxonomy" id="1725"/>
    <lineage>
        <taxon>Bacteria</taxon>
        <taxon>Bacillati</taxon>
        <taxon>Actinomycetota</taxon>
        <taxon>Actinomycetes</taxon>
        <taxon>Mycobacteriales</taxon>
        <taxon>Corynebacteriaceae</taxon>
        <taxon>Corynebacterium</taxon>
    </lineage>
</organism>
<feature type="region of interest" description="Disordered" evidence="6">
    <location>
        <begin position="183"/>
        <end position="220"/>
    </location>
</feature>
<dbReference type="Proteomes" id="UP000426857">
    <property type="component" value="Chromosome"/>
</dbReference>
<dbReference type="PANTHER" id="PTHR33284:SF1">
    <property type="entry name" value="RIBOSOMAL PROTEIN L25_GLN-TRNA SYNTHETASE, ANTI-CODON-BINDING DOMAIN-CONTAINING PROTEIN"/>
    <property type="match status" value="1"/>
</dbReference>
<dbReference type="Pfam" id="PF14693">
    <property type="entry name" value="Ribosomal_TL5_C"/>
    <property type="match status" value="1"/>
</dbReference>
<protein>
    <recommendedName>
        <fullName evidence="5">Large ribosomal subunit protein bL25</fullName>
    </recommendedName>
    <alternativeName>
        <fullName evidence="5">General stress protein CTC</fullName>
    </alternativeName>
</protein>
<evidence type="ECO:0000313" key="10">
    <source>
        <dbReference type="Proteomes" id="UP000426857"/>
    </source>
</evidence>
<gene>
    <name evidence="5" type="primary">rplY</name>
    <name evidence="5" type="synonym">ctc</name>
    <name evidence="9" type="ORF">FOB82_02135</name>
</gene>
<comment type="subunit">
    <text evidence="5">Part of the 50S ribosomal subunit; part of the 5S rRNA/L5/L18/L25 subcomplex. Contacts the 5S rRNA. Binds to the 5S rRNA independently of L5 and L18.</text>
</comment>
<proteinExistence type="inferred from homology"/>
<dbReference type="InterPro" id="IPR011035">
    <property type="entry name" value="Ribosomal_bL25/Gln-tRNA_synth"/>
</dbReference>
<sequence length="220" mass="23661">MAKPNIIKLEARERTEFGKGAARRARVAGDIPVVIYSKDLDAPKHVLVDSIEFHGVIRNYGVNAVLDLDIDGESQLSMVKALDQNPLTLNIDHADLLGIHRGEKVEVEVPIVHEGELAPGDALLMQDADTILVLAPVLSIPEEIVVSVEGLDVGAQILASDVTLPEGLELTDDPELLIINIVESEEDPAGDVDADVEGMGEDELPDEPKDEEGEEGEGEE</sequence>
<dbReference type="InterPro" id="IPR020057">
    <property type="entry name" value="Ribosomal_bL25_b-dom"/>
</dbReference>
<dbReference type="GO" id="GO:0008097">
    <property type="term" value="F:5S rRNA binding"/>
    <property type="evidence" value="ECO:0007669"/>
    <property type="project" value="InterPro"/>
</dbReference>
<keyword evidence="4 5" id="KW-0687">Ribonucleoprotein</keyword>
<dbReference type="GO" id="GO:0006412">
    <property type="term" value="P:translation"/>
    <property type="evidence" value="ECO:0007669"/>
    <property type="project" value="UniProtKB-UniRule"/>
</dbReference>
<dbReference type="NCBIfam" id="NF004131">
    <property type="entry name" value="PRK05618.2-1"/>
    <property type="match status" value="1"/>
</dbReference>
<keyword evidence="2 5" id="KW-0694">RNA-binding</keyword>
<keyword evidence="3 5" id="KW-0689">Ribosomal protein</keyword>
<dbReference type="Gene3D" id="2.40.240.10">
    <property type="entry name" value="Ribosomal Protein L25, Chain P"/>
    <property type="match status" value="1"/>
</dbReference>
<dbReference type="HAMAP" id="MF_01334">
    <property type="entry name" value="Ribosomal_bL25_CTC"/>
    <property type="match status" value="1"/>
</dbReference>
<evidence type="ECO:0000256" key="4">
    <source>
        <dbReference type="ARBA" id="ARBA00023274"/>
    </source>
</evidence>
<dbReference type="NCBIfam" id="TIGR00731">
    <property type="entry name" value="bL25_bact_ctc"/>
    <property type="match status" value="1"/>
</dbReference>
<evidence type="ECO:0000259" key="8">
    <source>
        <dbReference type="Pfam" id="PF14693"/>
    </source>
</evidence>
<dbReference type="InterPro" id="IPR037121">
    <property type="entry name" value="Ribosomal_bL25_C"/>
</dbReference>
<evidence type="ECO:0000256" key="3">
    <source>
        <dbReference type="ARBA" id="ARBA00022980"/>
    </source>
</evidence>
<feature type="domain" description="Large ribosomal subunit protein bL25 beta" evidence="8">
    <location>
        <begin position="104"/>
        <end position="184"/>
    </location>
</feature>
<evidence type="ECO:0000256" key="1">
    <source>
        <dbReference type="ARBA" id="ARBA00022730"/>
    </source>
</evidence>
<dbReference type="RefSeq" id="WP_155867613.1">
    <property type="nucleotide sequence ID" value="NZ_CP046322.1"/>
</dbReference>
<comment type="similarity">
    <text evidence="5">Belongs to the bacterial ribosomal protein bL25 family. CTC subfamily.</text>
</comment>
<dbReference type="CDD" id="cd00495">
    <property type="entry name" value="Ribosomal_L25_TL5_CTC"/>
    <property type="match status" value="1"/>
</dbReference>
<evidence type="ECO:0000256" key="6">
    <source>
        <dbReference type="SAM" id="MobiDB-lite"/>
    </source>
</evidence>
<evidence type="ECO:0000259" key="7">
    <source>
        <dbReference type="Pfam" id="PF01386"/>
    </source>
</evidence>
<dbReference type="EMBL" id="CP046322">
    <property type="protein sequence ID" value="QGS33918.1"/>
    <property type="molecule type" value="Genomic_DNA"/>
</dbReference>
<dbReference type="GO" id="GO:0003735">
    <property type="term" value="F:structural constituent of ribosome"/>
    <property type="evidence" value="ECO:0007669"/>
    <property type="project" value="InterPro"/>
</dbReference>
<keyword evidence="1 5" id="KW-0699">rRNA-binding</keyword>